<feature type="domain" description="BIG2" evidence="6">
    <location>
        <begin position="997"/>
        <end position="1078"/>
    </location>
</feature>
<dbReference type="Proteomes" id="UP001321520">
    <property type="component" value="Chromosome"/>
</dbReference>
<keyword evidence="2" id="KW-0677">Repeat</keyword>
<dbReference type="SMART" id="SM00635">
    <property type="entry name" value="BID_2"/>
    <property type="match status" value="13"/>
</dbReference>
<evidence type="ECO:0000259" key="6">
    <source>
        <dbReference type="SMART" id="SM00635"/>
    </source>
</evidence>
<feature type="domain" description="BIG2" evidence="6">
    <location>
        <begin position="1084"/>
        <end position="1165"/>
    </location>
</feature>
<feature type="domain" description="BIG2" evidence="6">
    <location>
        <begin position="128"/>
        <end position="209"/>
    </location>
</feature>
<feature type="domain" description="BIG2" evidence="6">
    <location>
        <begin position="823"/>
        <end position="904"/>
    </location>
</feature>
<dbReference type="InterPro" id="IPR003343">
    <property type="entry name" value="Big_2"/>
</dbReference>
<dbReference type="InterPro" id="IPR013519">
    <property type="entry name" value="Int_alpha_beta-p"/>
</dbReference>
<feature type="domain" description="BIG2" evidence="6">
    <location>
        <begin position="563"/>
        <end position="644"/>
    </location>
</feature>
<proteinExistence type="predicted"/>
<dbReference type="EMBL" id="CP098023">
    <property type="protein sequence ID" value="WKD50175.1"/>
    <property type="molecule type" value="Genomic_DNA"/>
</dbReference>
<feature type="domain" description="BIG2" evidence="6">
    <location>
        <begin position="215"/>
        <end position="296"/>
    </location>
</feature>
<name>A0ABY9EB08_9GAMM</name>
<dbReference type="SMART" id="SM00191">
    <property type="entry name" value="Int_alpha"/>
    <property type="match status" value="5"/>
</dbReference>
<evidence type="ECO:0000256" key="5">
    <source>
        <dbReference type="SAM" id="SignalP"/>
    </source>
</evidence>
<evidence type="ECO:0000256" key="1">
    <source>
        <dbReference type="ARBA" id="ARBA00022729"/>
    </source>
</evidence>
<dbReference type="PROSITE" id="PS51257">
    <property type="entry name" value="PROKAR_LIPOPROTEIN"/>
    <property type="match status" value="1"/>
</dbReference>
<feature type="domain" description="BIG2" evidence="6">
    <location>
        <begin position="737"/>
        <end position="817"/>
    </location>
</feature>
<feature type="region of interest" description="Disordered" evidence="4">
    <location>
        <begin position="1713"/>
        <end position="1740"/>
    </location>
</feature>
<evidence type="ECO:0000313" key="8">
    <source>
        <dbReference type="Proteomes" id="UP001321520"/>
    </source>
</evidence>
<dbReference type="InterPro" id="IPR028994">
    <property type="entry name" value="Integrin_alpha_N"/>
</dbReference>
<dbReference type="Gene3D" id="2.130.10.130">
    <property type="entry name" value="Integrin alpha, N-terminal"/>
    <property type="match status" value="3"/>
</dbReference>
<evidence type="ECO:0000256" key="2">
    <source>
        <dbReference type="ARBA" id="ARBA00022737"/>
    </source>
</evidence>
<feature type="chain" id="PRO_5046723289" evidence="5">
    <location>
        <begin position="21"/>
        <end position="1751"/>
    </location>
</feature>
<dbReference type="PANTHER" id="PTHR36220:SF1">
    <property type="entry name" value="GAMMA TUBULIN COMPLEX COMPONENT C-TERMINAL DOMAIN-CONTAINING PROTEIN"/>
    <property type="match status" value="1"/>
</dbReference>
<keyword evidence="8" id="KW-1185">Reference proteome</keyword>
<feature type="domain" description="BIG2" evidence="6">
    <location>
        <begin position="42"/>
        <end position="122"/>
    </location>
</feature>
<dbReference type="InterPro" id="IPR008964">
    <property type="entry name" value="Invasin/intimin_cell_adhesion"/>
</dbReference>
<organism evidence="7 8">
    <name type="scientific">Microbulbifer spongiae</name>
    <dbReference type="NCBI Taxonomy" id="2944933"/>
    <lineage>
        <taxon>Bacteria</taxon>
        <taxon>Pseudomonadati</taxon>
        <taxon>Pseudomonadota</taxon>
        <taxon>Gammaproteobacteria</taxon>
        <taxon>Cellvibrionales</taxon>
        <taxon>Microbulbiferaceae</taxon>
        <taxon>Microbulbifer</taxon>
    </lineage>
</organism>
<protein>
    <submittedName>
        <fullName evidence="7">Ig-like domain-containing protein</fullName>
    </submittedName>
</protein>
<evidence type="ECO:0000313" key="7">
    <source>
        <dbReference type="EMBL" id="WKD50175.1"/>
    </source>
</evidence>
<dbReference type="InterPro" id="IPR013517">
    <property type="entry name" value="FG-GAP"/>
</dbReference>
<keyword evidence="1 5" id="KW-0732">Signal</keyword>
<feature type="domain" description="BIG2" evidence="6">
    <location>
        <begin position="389"/>
        <end position="470"/>
    </location>
</feature>
<reference evidence="7 8" key="1">
    <citation type="submission" date="2022-05" db="EMBL/GenBank/DDBJ databases">
        <title>Microbulbifer sp. nov., isolated from sponge.</title>
        <authorList>
            <person name="Gao L."/>
        </authorList>
    </citation>
    <scope>NUCLEOTIDE SEQUENCE [LARGE SCALE GENOMIC DNA]</scope>
    <source>
        <strain evidence="7 8">MI-G</strain>
    </source>
</reference>
<dbReference type="Pfam" id="PF14312">
    <property type="entry name" value="FG-GAP_2"/>
    <property type="match status" value="5"/>
</dbReference>
<dbReference type="RefSeq" id="WP_301416228.1">
    <property type="nucleotide sequence ID" value="NZ_CP098023.1"/>
</dbReference>
<feature type="domain" description="BIG2" evidence="6">
    <location>
        <begin position="650"/>
        <end position="731"/>
    </location>
</feature>
<evidence type="ECO:0000256" key="4">
    <source>
        <dbReference type="SAM" id="MobiDB-lite"/>
    </source>
</evidence>
<sequence length="1751" mass="177291">MSFTKFLLLTLATLISTMLAGCDSEQWNRPAVTLESIQVLTAEDATDIGAEVSLTVGDSQALIALGRYSDGSSADLTDSVNWRSDNAAIAAVDADGRVEALSQGRTRISASLNGITSNAVTVAVTDPVLTSIQVTPAVVELPRGNSQQFTALGRYNDGSTADLTNSVNWASDDTDIASVDTLGELKAVAIGSTTVTASLGDIVSNRVAVTVTNAVLTAIQVTPPSASLPKGNSRQLTALGTFSDGSTLDLTDSVSWSSDSTAIATVDTLGELTAVDLGNTTISASRDDVVSNRVAITVTSAILTGIQVTPPSANLPKGNTQPLAALGTYSDGTTADLTNSVAWTSSDTAIAAVDSQGALIAVDEGNATISASQDAIVSNTVTVTVSSAVLTDIQVTPAVVSLPKGNAQQLTALGTYSDGTRVDLTDSVDWHIGDTAIATLDMLGELVAVGEGSTTAFASSAGMVSNTVTITVTGAELTSIQVTPASVDLAKGNTQQLTALGRYTDGSSADITDSVDWHSDNTAVATLDRSGELTAVEEGSTTASASWGDIVSNTVTVTVSGAVLTAIQVTPPAPSLAKGNRQQLTAMGTYSDGSTDDVTNAVAWNSGDTAIATVDSQGELTAVDEGDTTISASWEGIVSNTVTVTVSGAVLTAIQVTPPAPSLAKGNRQQLTAMGTFSDGTTADLTTSVAWTSSDTHIATVDSSGQLTAVDEGTATVSASKEGVVSNTVTVIVTPAVLTAIQVTPATVDLAKGNAQQLTALGRYSDGTIVTLTSVNWHSGDTAVATVDMEGQLTAVEEGNTTAYARLGGIVSNTVTVNVTGAVLTSIQVTPPAPSLAKGNTQQLTAQGTFSDGTTADLTSSVAWISSDTDIVTVDSSGQLTAVDEGTATVSASKEGIVSNTATVTITGAVLTAIQVTPASNSLAKGTTQQLTAQGTFSDGTTADLTDSVSWSSSDTHIVTVDSGGQLTAVDEGSATVSTSKDGVAGNPVAVTVTPAALTGLQVIPASASLALGSSEPLFAEGTFSDGTTANVTDSVSWSSDDTAIARVDTQGKLIATGLGNTTVSASQDGIVSNTVAVTVTAAVLTAIQVTPSTVSLARGNRLQLSAQGTFSNGSTADITSSANWNSDDNAIATVDSQGEVTAVGVGGTTVSASQDGIVSNTVTLTVPSLEKVQDVTLNFEAVKRFRFDWTEVAGASHYRLLENPDGISGFSPVGEEVTTGTLPLEVPLYARTNAQYILQACAGRGAGELCIDSDPVSVSGTLVGSIGYFKASNTDRRDGFGSSVSLSADGRTLAVGASRESSNAVGINPAGQSNNAAVNAGAVYLFVQQDGSWVQEAYIKASNTDTGDSFGGAVSLSADGNTLAVGAFGEQSNATGVNGTGQEVNPFPAAGAVYTFTRDDDGWVQQAYIKPSNTDAGMSFGSSLSLSADGNTLAVGAAGEDNQATGVSSQGPRNGGARDSGAVYVFAQNNGIWAEQAYIKASNSEANDLFGRAVSLSADGNTLAVGANGEDSPATGVNGNQGNDFRQTQTSGAVYLFSRDAVTGWDQEAYIKASNTGEADFFGTSVSLSADGNTLAVGAEGEDSNVIGIDADQQNNNAFRSGAVYVFSRDAVIGWDQRAYIKASNTDTDDGFGAAVSLSADGNTLAVRAIKEDSRTTGVNANSLNNAASRSGAVYVFRRNAGSWFEQAYVKASNTDIGDEFGSSVSLSGDGNTLAVGAPDEDSDATGIGNDQSNSADDPFDYNAGAVYVY</sequence>
<feature type="signal peptide" evidence="5">
    <location>
        <begin position="1"/>
        <end position="20"/>
    </location>
</feature>
<dbReference type="PANTHER" id="PTHR36220">
    <property type="entry name" value="UNNAMED PRODUCT"/>
    <property type="match status" value="1"/>
</dbReference>
<keyword evidence="3" id="KW-0325">Glycoprotein</keyword>
<feature type="domain" description="BIG2" evidence="6">
    <location>
        <begin position="302"/>
        <end position="383"/>
    </location>
</feature>
<evidence type="ECO:0000256" key="3">
    <source>
        <dbReference type="ARBA" id="ARBA00023180"/>
    </source>
</evidence>
<feature type="domain" description="BIG2" evidence="6">
    <location>
        <begin position="476"/>
        <end position="557"/>
    </location>
</feature>
<dbReference type="SUPFAM" id="SSF49373">
    <property type="entry name" value="Invasin/intimin cell-adhesion fragments"/>
    <property type="match status" value="13"/>
</dbReference>
<accession>A0ABY9EB08</accession>
<gene>
    <name evidence="7" type="ORF">M8T91_01725</name>
</gene>
<dbReference type="SUPFAM" id="SSF75011">
    <property type="entry name" value="3-carboxy-cis,cis-mucoante lactonizing enzyme"/>
    <property type="match status" value="2"/>
</dbReference>
<dbReference type="Gene3D" id="2.60.40.1080">
    <property type="match status" value="13"/>
</dbReference>
<feature type="domain" description="BIG2" evidence="6">
    <location>
        <begin position="910"/>
        <end position="990"/>
    </location>
</feature>
<dbReference type="Pfam" id="PF02368">
    <property type="entry name" value="Big_2"/>
    <property type="match status" value="13"/>
</dbReference>